<name>A0A4T0X641_9ASCO</name>
<feature type="region of interest" description="Disordered" evidence="1">
    <location>
        <begin position="724"/>
        <end position="746"/>
    </location>
</feature>
<gene>
    <name evidence="2" type="ORF">CANINC_000709</name>
</gene>
<organism evidence="2 3">
    <name type="scientific">Pichia inconspicua</name>
    <dbReference type="NCBI Taxonomy" id="52247"/>
    <lineage>
        <taxon>Eukaryota</taxon>
        <taxon>Fungi</taxon>
        <taxon>Dikarya</taxon>
        <taxon>Ascomycota</taxon>
        <taxon>Saccharomycotina</taxon>
        <taxon>Pichiomycetes</taxon>
        <taxon>Pichiales</taxon>
        <taxon>Pichiaceae</taxon>
        <taxon>Pichia</taxon>
    </lineage>
</organism>
<dbReference type="AlphaFoldDB" id="A0A4T0X641"/>
<evidence type="ECO:0000313" key="3">
    <source>
        <dbReference type="Proteomes" id="UP000307173"/>
    </source>
</evidence>
<comment type="caution">
    <text evidence="2">The sequence shown here is derived from an EMBL/GenBank/DDBJ whole genome shotgun (WGS) entry which is preliminary data.</text>
</comment>
<feature type="region of interest" description="Disordered" evidence="1">
    <location>
        <begin position="773"/>
        <end position="796"/>
    </location>
</feature>
<protein>
    <submittedName>
        <fullName evidence="2">Uncharacterized protein</fullName>
    </submittedName>
</protein>
<accession>A0A4T0X641</accession>
<proteinExistence type="predicted"/>
<dbReference type="EMBL" id="SELW01000121">
    <property type="protein sequence ID" value="TID30793.1"/>
    <property type="molecule type" value="Genomic_DNA"/>
</dbReference>
<feature type="compositionally biased region" description="Low complexity" evidence="1">
    <location>
        <begin position="729"/>
        <end position="745"/>
    </location>
</feature>
<evidence type="ECO:0000256" key="1">
    <source>
        <dbReference type="SAM" id="MobiDB-lite"/>
    </source>
</evidence>
<dbReference type="Proteomes" id="UP000307173">
    <property type="component" value="Unassembled WGS sequence"/>
</dbReference>
<reference evidence="2 3" key="1">
    <citation type="journal article" date="2019" name="Front. Genet.">
        <title>Whole-Genome Sequencing of the Opportunistic Yeast Pathogen Candida inconspicua Uncovers Its Hybrid Origin.</title>
        <authorList>
            <person name="Mixao V."/>
            <person name="Hansen A.P."/>
            <person name="Saus E."/>
            <person name="Boekhout T."/>
            <person name="Lass-Florl C."/>
            <person name="Gabaldon T."/>
        </authorList>
    </citation>
    <scope>NUCLEOTIDE SEQUENCE [LARGE SCALE GENOMIC DNA]</scope>
    <source>
        <strain evidence="2 3">CBS 180</strain>
    </source>
</reference>
<keyword evidence="3" id="KW-1185">Reference proteome</keyword>
<dbReference type="OrthoDB" id="4064185at2759"/>
<evidence type="ECO:0000313" key="2">
    <source>
        <dbReference type="EMBL" id="TID30793.1"/>
    </source>
</evidence>
<sequence>MLQHFWRRPKTASAVGTITLCFACGMRSVSMRKDSSSPVQLDLAYLTRIYETKGSISFIQEVVLALTRPSVAKWLDKNCTAYNDTVAPLELVISKLNEIAHTKQQAIHYCDIEGSSKRESIIQFLFHLSLSLNLTKFASIIMTNSINYMITNKSATTDSNLMNTLITKDNINILIQILSVDQTQKRDVYELNTIFNILTSYNRLVRKRGGINHQVFELSDPQIKKIIDKAYNCVAIDKGDFPPHSTVENVIRELGLIVSERVSDSISYYKSNAFDNKDKEEGIDEIKIPQMNLQELLDRQLLSKYLHFCYFIIRERCSQNDPATVCRIWEIIKPFHTKLFNSIINSEVNDLSNNFYYYQTLAKMIRVFSKNERYRLLVNQIIYNLPLDSVKVCPELMAAILYHCARTGNESLGRLVGSRYDDSNNIRSQQGKMDQVFGQGGNLSILNTGEKFTPEQVHAFLAYNLRLGKIQRANEIMNYLKYKLIGFTDIDFNELVRSVLYNDKDEHDKVKSDIAWELIENNIKRGGTKLNKYAIITYLDYMLNEECIDFERIESIFSLVKKCAGEKDVKYWNHFNMSYFKYIIRKYPLQMAKQVYDNSKAHTMYIEGKDVFYFEKLTDLGYTLNPFTQKYHDVRITMDPQLRALVLRDIYQKSDSYVKRARQLDSADLEEAEAQHDEISQWVRTELQDLLVPAKDTSGKRRGAARDSVAEDLLRAVNARAREAMNVATNTNPDDSDTNTGTSTNELRYRLHRGERVPIQGTTVADDYRQQYRSRNRRQQSKQPKQQARQQQQHRV</sequence>
<feature type="compositionally biased region" description="Low complexity" evidence="1">
    <location>
        <begin position="781"/>
        <end position="796"/>
    </location>
</feature>